<feature type="binding site" evidence="1">
    <location>
        <position position="38"/>
    </location>
    <ligand>
        <name>Mg(2+)</name>
        <dbReference type="ChEBI" id="CHEBI:18420"/>
        <label>3</label>
    </ligand>
</feature>
<feature type="binding site" evidence="1">
    <location>
        <position position="61"/>
    </location>
    <ligand>
        <name>substrate</name>
    </ligand>
</feature>
<dbReference type="EC" id="2.7.4.16" evidence="1"/>
<feature type="binding site" evidence="1">
    <location>
        <position position="38"/>
    </location>
    <ligand>
        <name>Mg(2+)</name>
        <dbReference type="ChEBI" id="CHEBI:18420"/>
        <label>4</label>
    </ligand>
</feature>
<dbReference type="Gene3D" id="3.30.1330.10">
    <property type="entry name" value="PurM-like, N-terminal domain"/>
    <property type="match status" value="1"/>
</dbReference>
<dbReference type="InterPro" id="IPR006283">
    <property type="entry name" value="ThiL-like"/>
</dbReference>
<evidence type="ECO:0000313" key="5">
    <source>
        <dbReference type="Proteomes" id="UP001651050"/>
    </source>
</evidence>
<dbReference type="RefSeq" id="WP_416342904.1">
    <property type="nucleotide sequence ID" value="NZ_JALQCY010000002.1"/>
</dbReference>
<name>A0ABT0J0P4_9MICO</name>
<feature type="domain" description="PurM-like C-terminal" evidence="3">
    <location>
        <begin position="160"/>
        <end position="256"/>
    </location>
</feature>
<keyword evidence="1 4" id="KW-0808">Transferase</keyword>
<dbReference type="EMBL" id="JALQCY010000002">
    <property type="protein sequence ID" value="MCK9793033.1"/>
    <property type="molecule type" value="Genomic_DNA"/>
</dbReference>
<feature type="binding site" evidence="1">
    <location>
        <position position="234"/>
    </location>
    <ligand>
        <name>Mg(2+)</name>
        <dbReference type="ChEBI" id="CHEBI:18420"/>
        <label>5</label>
    </ligand>
</feature>
<dbReference type="InterPro" id="IPR016188">
    <property type="entry name" value="PurM-like_N"/>
</dbReference>
<dbReference type="InterPro" id="IPR036676">
    <property type="entry name" value="PurM-like_C_sf"/>
</dbReference>
<feature type="binding site" evidence="1">
    <location>
        <position position="53"/>
    </location>
    <ligand>
        <name>Mg(2+)</name>
        <dbReference type="ChEBI" id="CHEBI:18420"/>
        <label>1</label>
    </ligand>
</feature>
<dbReference type="Pfam" id="PF00586">
    <property type="entry name" value="AIRS"/>
    <property type="match status" value="1"/>
</dbReference>
<comment type="similarity">
    <text evidence="1">Belongs to the thiamine-monophosphate kinase family.</text>
</comment>
<keyword evidence="1" id="KW-0067">ATP-binding</keyword>
<comment type="pathway">
    <text evidence="1">Cofactor biosynthesis; thiamine diphosphate biosynthesis; thiamine diphosphate from thiamine phosphate: step 1/1.</text>
</comment>
<keyword evidence="1" id="KW-0547">Nucleotide-binding</keyword>
<comment type="caution">
    <text evidence="4">The sequence shown here is derived from an EMBL/GenBank/DDBJ whole genome shotgun (WGS) entry which is preliminary data.</text>
</comment>
<gene>
    <name evidence="1" type="primary">thiL</name>
    <name evidence="4" type="ORF">M1843_04645</name>
</gene>
<evidence type="ECO:0000313" key="4">
    <source>
        <dbReference type="EMBL" id="MCK9793033.1"/>
    </source>
</evidence>
<feature type="binding site" evidence="1">
    <location>
        <position position="131"/>
    </location>
    <ligand>
        <name>Mg(2+)</name>
        <dbReference type="ChEBI" id="CHEBI:18420"/>
        <label>1</label>
    </ligand>
</feature>
<feature type="binding site" evidence="1">
    <location>
        <position position="233"/>
    </location>
    <ligand>
        <name>ATP</name>
        <dbReference type="ChEBI" id="CHEBI:30616"/>
    </ligand>
</feature>
<dbReference type="InterPro" id="IPR010918">
    <property type="entry name" value="PurM-like_C_dom"/>
</dbReference>
<dbReference type="Gene3D" id="3.90.650.10">
    <property type="entry name" value="PurM-like C-terminal domain"/>
    <property type="match status" value="1"/>
</dbReference>
<comment type="function">
    <text evidence="1">Catalyzes the ATP-dependent phosphorylation of thiamine-monophosphate (TMP) to form thiamine-pyrophosphate (TPP), the active form of vitamin B1.</text>
</comment>
<feature type="binding site" evidence="1">
    <location>
        <position position="54"/>
    </location>
    <ligand>
        <name>Mg(2+)</name>
        <dbReference type="ChEBI" id="CHEBI:18420"/>
        <label>2</label>
    </ligand>
</feature>
<feature type="binding site" evidence="1">
    <location>
        <position position="52"/>
    </location>
    <ligand>
        <name>Mg(2+)</name>
        <dbReference type="ChEBI" id="CHEBI:18420"/>
        <label>4</label>
    </ligand>
</feature>
<feature type="binding site" evidence="1">
    <location>
        <position position="54"/>
    </location>
    <ligand>
        <name>Mg(2+)</name>
        <dbReference type="ChEBI" id="CHEBI:18420"/>
        <label>1</label>
    </ligand>
</feature>
<sequence>MTDATRPLVRDLSEDELLARIFPLLPGGTATLLGPGDDAAVVAAPDARFVVTTDVLVEDRHFRRRWSDGRDVGARAATANLADVAAMGARPTSLVVSLVVPGDLPVGWVTGLARGLAEVCAPVGAGVVGGDLSGGDAVVVAVTAHGDLEGRAPVTRAGARPGDVLAYAGHRGLSAAGLALLDAGAAGAAAPDLDDVPDGELAACVAGYLRPTSPLAAGPEAARRGATAMLDVSDGLLRDAGRLARASGVRVDVATAELAADVDRLLPAAHAVGRGRDAALGWVLTGGEDHGLLATFPPGVELPEGFRRIGQVLAGPAGVTVDGEDPGTHTGWDHFAG</sequence>
<dbReference type="PANTHER" id="PTHR30270">
    <property type="entry name" value="THIAMINE-MONOPHOSPHATE KINASE"/>
    <property type="match status" value="1"/>
</dbReference>
<dbReference type="PIRSF" id="PIRSF005303">
    <property type="entry name" value="Thiam_monoph_kin"/>
    <property type="match status" value="1"/>
</dbReference>
<comment type="miscellaneous">
    <text evidence="1">Reaction mechanism of ThiL seems to utilize a direct, inline transfer of the gamma-phosphate of ATP to TMP rather than a phosphorylated enzyme intermediate.</text>
</comment>
<keyword evidence="1" id="KW-0479">Metal-binding</keyword>
<dbReference type="Proteomes" id="UP001651050">
    <property type="component" value="Unassembled WGS sequence"/>
</dbReference>
<accession>A0ABT0J0P4</accession>
<organism evidence="4 5">
    <name type="scientific">Isoptericola peretonis</name>
    <dbReference type="NCBI Taxonomy" id="2918523"/>
    <lineage>
        <taxon>Bacteria</taxon>
        <taxon>Bacillati</taxon>
        <taxon>Actinomycetota</taxon>
        <taxon>Actinomycetes</taxon>
        <taxon>Micrococcales</taxon>
        <taxon>Promicromonosporaceae</taxon>
        <taxon>Isoptericola</taxon>
    </lineage>
</organism>
<feature type="binding site" evidence="1">
    <location>
        <position position="83"/>
    </location>
    <ligand>
        <name>Mg(2+)</name>
        <dbReference type="ChEBI" id="CHEBI:18420"/>
        <label>3</label>
    </ligand>
</feature>
<feature type="binding site" evidence="1">
    <location>
        <position position="83"/>
    </location>
    <ligand>
        <name>Mg(2+)</name>
        <dbReference type="ChEBI" id="CHEBI:18420"/>
        <label>4</label>
    </ligand>
</feature>
<dbReference type="SUPFAM" id="SSF56042">
    <property type="entry name" value="PurM C-terminal domain-like"/>
    <property type="match status" value="1"/>
</dbReference>
<dbReference type="Pfam" id="PF02769">
    <property type="entry name" value="AIRS_C"/>
    <property type="match status" value="1"/>
</dbReference>
<evidence type="ECO:0000259" key="2">
    <source>
        <dbReference type="Pfam" id="PF00586"/>
    </source>
</evidence>
<keyword evidence="1" id="KW-0784">Thiamine biosynthesis</keyword>
<keyword evidence="5" id="KW-1185">Reference proteome</keyword>
<dbReference type="NCBIfam" id="TIGR01379">
    <property type="entry name" value="thiL"/>
    <property type="match status" value="1"/>
</dbReference>
<feature type="binding site" evidence="1">
    <location>
        <begin position="130"/>
        <end position="131"/>
    </location>
    <ligand>
        <name>ATP</name>
        <dbReference type="ChEBI" id="CHEBI:30616"/>
    </ligand>
</feature>
<proteinExistence type="inferred from homology"/>
<dbReference type="CDD" id="cd02194">
    <property type="entry name" value="ThiL"/>
    <property type="match status" value="1"/>
</dbReference>
<feature type="binding site" evidence="1">
    <location>
        <position position="288"/>
    </location>
    <ligand>
        <name>substrate</name>
    </ligand>
</feature>
<dbReference type="HAMAP" id="MF_02128">
    <property type="entry name" value="TMP_kinase"/>
    <property type="match status" value="1"/>
</dbReference>
<keyword evidence="1 4" id="KW-0418">Kinase</keyword>
<comment type="catalytic activity">
    <reaction evidence="1">
        <text>thiamine phosphate + ATP = thiamine diphosphate + ADP</text>
        <dbReference type="Rhea" id="RHEA:15913"/>
        <dbReference type="ChEBI" id="CHEBI:30616"/>
        <dbReference type="ChEBI" id="CHEBI:37575"/>
        <dbReference type="ChEBI" id="CHEBI:58937"/>
        <dbReference type="ChEBI" id="CHEBI:456216"/>
        <dbReference type="EC" id="2.7.4.16"/>
    </reaction>
</comment>
<dbReference type="NCBIfam" id="NF004351">
    <property type="entry name" value="PRK05731.1-4"/>
    <property type="match status" value="1"/>
</dbReference>
<feature type="binding site" evidence="1">
    <location>
        <position position="231"/>
    </location>
    <ligand>
        <name>Mg(2+)</name>
        <dbReference type="ChEBI" id="CHEBI:18420"/>
        <label>3</label>
    </ligand>
</feature>
<evidence type="ECO:0000256" key="1">
    <source>
        <dbReference type="HAMAP-Rule" id="MF_02128"/>
    </source>
</evidence>
<protein>
    <recommendedName>
        <fullName evidence="1">Thiamine-monophosphate kinase</fullName>
        <shortName evidence="1">TMP kinase</shortName>
        <shortName evidence="1">Thiamine-phosphate kinase</shortName>
        <ecNumber evidence="1">2.7.4.16</ecNumber>
    </recommendedName>
</protein>
<dbReference type="PANTHER" id="PTHR30270:SF0">
    <property type="entry name" value="THIAMINE-MONOPHOSPHATE KINASE"/>
    <property type="match status" value="1"/>
</dbReference>
<comment type="caution">
    <text evidence="1">Lacks conserved residue(s) required for the propagation of feature annotation.</text>
</comment>
<feature type="binding site" evidence="1">
    <location>
        <position position="83"/>
    </location>
    <ligand>
        <name>Mg(2+)</name>
        <dbReference type="ChEBI" id="CHEBI:18420"/>
        <label>2</label>
    </ligand>
</feature>
<feature type="domain" description="PurM-like N-terminal" evidence="2">
    <location>
        <begin position="36"/>
        <end position="146"/>
    </location>
</feature>
<keyword evidence="1" id="KW-0460">Magnesium</keyword>
<dbReference type="InterPro" id="IPR036921">
    <property type="entry name" value="PurM-like_N_sf"/>
</dbReference>
<feature type="binding site" evidence="1">
    <location>
        <position position="156"/>
    </location>
    <ligand>
        <name>ATP</name>
        <dbReference type="ChEBI" id="CHEBI:30616"/>
    </ligand>
</feature>
<reference evidence="4 5" key="1">
    <citation type="submission" date="2022-02" db="EMBL/GenBank/DDBJ databases">
        <title>The car tank lid bacteriome: a reservoir of bacteria with potential in bioremediation of fuel.</title>
        <authorList>
            <person name="Vidal-Verdu A."/>
            <person name="Gomez-Martinez D."/>
            <person name="Latorre-Perez A."/>
            <person name="Pereto J."/>
            <person name="Porcar M."/>
        </authorList>
    </citation>
    <scope>NUCLEOTIDE SEQUENCE [LARGE SCALE GENOMIC DNA]</scope>
    <source>
        <strain evidence="4 5">4D.3</strain>
    </source>
</reference>
<dbReference type="GO" id="GO:0009030">
    <property type="term" value="F:thiamine-phosphate kinase activity"/>
    <property type="evidence" value="ECO:0007669"/>
    <property type="project" value="UniProtKB-EC"/>
</dbReference>
<feature type="binding site" evidence="1">
    <location>
        <position position="332"/>
    </location>
    <ligand>
        <name>substrate</name>
    </ligand>
</feature>
<dbReference type="SUPFAM" id="SSF55326">
    <property type="entry name" value="PurM N-terminal domain-like"/>
    <property type="match status" value="1"/>
</dbReference>
<evidence type="ECO:0000259" key="3">
    <source>
        <dbReference type="Pfam" id="PF02769"/>
    </source>
</evidence>